<organism evidence="10 11">
    <name type="scientific">Cryptosporangium minutisporangium</name>
    <dbReference type="NCBI Taxonomy" id="113569"/>
    <lineage>
        <taxon>Bacteria</taxon>
        <taxon>Bacillati</taxon>
        <taxon>Actinomycetota</taxon>
        <taxon>Actinomycetes</taxon>
        <taxon>Cryptosporangiales</taxon>
        <taxon>Cryptosporangiaceae</taxon>
        <taxon>Cryptosporangium</taxon>
    </lineage>
</organism>
<keyword evidence="5" id="KW-0288">FMN</keyword>
<dbReference type="GO" id="GO:0004497">
    <property type="term" value="F:monooxygenase activity"/>
    <property type="evidence" value="ECO:0007669"/>
    <property type="project" value="UniProtKB-KW"/>
</dbReference>
<dbReference type="EMBL" id="BAAAYN010000044">
    <property type="protein sequence ID" value="GAA3394446.1"/>
    <property type="molecule type" value="Genomic_DNA"/>
</dbReference>
<keyword evidence="6" id="KW-0560">Oxidoreductase</keyword>
<name>A0ABP6T6I1_9ACTN</name>
<keyword evidence="3" id="KW-0216">Detoxification</keyword>
<evidence type="ECO:0000256" key="5">
    <source>
        <dbReference type="ARBA" id="ARBA00022643"/>
    </source>
</evidence>
<keyword evidence="11" id="KW-1185">Reference proteome</keyword>
<dbReference type="RefSeq" id="WP_345731963.1">
    <property type="nucleotide sequence ID" value="NZ_BAAAYN010000044.1"/>
</dbReference>
<evidence type="ECO:0000256" key="8">
    <source>
        <dbReference type="ARBA" id="ARBA00031155"/>
    </source>
</evidence>
<evidence type="ECO:0000256" key="7">
    <source>
        <dbReference type="ARBA" id="ARBA00023033"/>
    </source>
</evidence>
<comment type="caution">
    <text evidence="10">The sequence shown here is derived from an EMBL/GenBank/DDBJ whole genome shotgun (WGS) entry which is preliminary data.</text>
</comment>
<dbReference type="Gene3D" id="3.20.20.70">
    <property type="entry name" value="Aldolase class I"/>
    <property type="match status" value="1"/>
</dbReference>
<evidence type="ECO:0000256" key="6">
    <source>
        <dbReference type="ARBA" id="ARBA00023002"/>
    </source>
</evidence>
<dbReference type="InterPro" id="IPR013785">
    <property type="entry name" value="Aldolase_TIM"/>
</dbReference>
<dbReference type="Proteomes" id="UP001501676">
    <property type="component" value="Unassembled WGS sequence"/>
</dbReference>
<evidence type="ECO:0000256" key="3">
    <source>
        <dbReference type="ARBA" id="ARBA00022575"/>
    </source>
</evidence>
<dbReference type="Pfam" id="PF03060">
    <property type="entry name" value="NMO"/>
    <property type="match status" value="1"/>
</dbReference>
<evidence type="ECO:0000313" key="10">
    <source>
        <dbReference type="EMBL" id="GAA3394446.1"/>
    </source>
</evidence>
<evidence type="ECO:0000313" key="11">
    <source>
        <dbReference type="Proteomes" id="UP001501676"/>
    </source>
</evidence>
<evidence type="ECO:0000256" key="1">
    <source>
        <dbReference type="ARBA" id="ARBA00001917"/>
    </source>
</evidence>
<evidence type="ECO:0000256" key="4">
    <source>
        <dbReference type="ARBA" id="ARBA00022630"/>
    </source>
</evidence>
<dbReference type="PANTHER" id="PTHR42747">
    <property type="entry name" value="NITRONATE MONOOXYGENASE-RELATED"/>
    <property type="match status" value="1"/>
</dbReference>
<proteinExistence type="inferred from homology"/>
<keyword evidence="4" id="KW-0285">Flavoprotein</keyword>
<comment type="catalytic activity">
    <reaction evidence="9">
        <text>3 propionate 3-nitronate + 3 O2 + H2O = 3 3-oxopropanoate + 2 nitrate + nitrite + H2O2 + 3 H(+)</text>
        <dbReference type="Rhea" id="RHEA:57332"/>
        <dbReference type="ChEBI" id="CHEBI:15377"/>
        <dbReference type="ChEBI" id="CHEBI:15378"/>
        <dbReference type="ChEBI" id="CHEBI:15379"/>
        <dbReference type="ChEBI" id="CHEBI:16240"/>
        <dbReference type="ChEBI" id="CHEBI:16301"/>
        <dbReference type="ChEBI" id="CHEBI:17632"/>
        <dbReference type="ChEBI" id="CHEBI:33190"/>
        <dbReference type="ChEBI" id="CHEBI:136067"/>
    </reaction>
</comment>
<reference evidence="11" key="1">
    <citation type="journal article" date="2019" name="Int. J. Syst. Evol. Microbiol.">
        <title>The Global Catalogue of Microorganisms (GCM) 10K type strain sequencing project: providing services to taxonomists for standard genome sequencing and annotation.</title>
        <authorList>
            <consortium name="The Broad Institute Genomics Platform"/>
            <consortium name="The Broad Institute Genome Sequencing Center for Infectious Disease"/>
            <person name="Wu L."/>
            <person name="Ma J."/>
        </authorList>
    </citation>
    <scope>NUCLEOTIDE SEQUENCE [LARGE SCALE GENOMIC DNA]</scope>
    <source>
        <strain evidence="11">JCM 9458</strain>
    </source>
</reference>
<dbReference type="CDD" id="cd04730">
    <property type="entry name" value="NPD_like"/>
    <property type="match status" value="1"/>
</dbReference>
<evidence type="ECO:0000256" key="2">
    <source>
        <dbReference type="ARBA" id="ARBA00009881"/>
    </source>
</evidence>
<gene>
    <name evidence="10" type="ORF">GCM10020369_63880</name>
</gene>
<protein>
    <recommendedName>
        <fullName evidence="8">Propionate 3-nitronate monooxygenase</fullName>
    </recommendedName>
</protein>
<keyword evidence="7 10" id="KW-0503">Monooxygenase</keyword>
<dbReference type="PANTHER" id="PTHR42747:SF3">
    <property type="entry name" value="NITRONATE MONOOXYGENASE-RELATED"/>
    <property type="match status" value="1"/>
</dbReference>
<sequence>MPTLPVTELPIVQSPMAGGATTPELVAAVTEAGALGFVAAGYLTAGQLHDRIAAVRDRTRAPFGVNLFAPWPDRANAQAIDAYAGRIAPDADRLGVALGAPRWDDDDWAAKVELLLADPLPVVSLTFGCPADGTIAALQRAGSAVAVTVTTADEARSAVAAGADALLLQGAEAGAHRGAWTPDAEPVPLDTLLAEVRPLTDVPLVAAGGLADADAVRRVLTAGASYAQVGTALLRAPESGASEPHKAALASAAETTITRAFTGRRARGLVNAFIRDHGPAEIEAYPQVHHLTRPLRAAATKAGDPDRMALWAGTGHASAQVAPAGAIIRALTP</sequence>
<comment type="similarity">
    <text evidence="2">Belongs to the nitronate monooxygenase family. NMO class I subfamily.</text>
</comment>
<dbReference type="SUPFAM" id="SSF51412">
    <property type="entry name" value="Inosine monophosphate dehydrogenase (IMPDH)"/>
    <property type="match status" value="1"/>
</dbReference>
<comment type="cofactor">
    <cofactor evidence="1">
        <name>FMN</name>
        <dbReference type="ChEBI" id="CHEBI:58210"/>
    </cofactor>
</comment>
<evidence type="ECO:0000256" key="9">
    <source>
        <dbReference type="ARBA" id="ARBA00049401"/>
    </source>
</evidence>
<dbReference type="InterPro" id="IPR004136">
    <property type="entry name" value="NMO"/>
</dbReference>
<accession>A0ABP6T6I1</accession>